<dbReference type="OrthoDB" id="1761837at2759"/>
<protein>
    <submittedName>
        <fullName evidence="2">Uncharacterized protein</fullName>
    </submittedName>
</protein>
<dbReference type="AlphaFoldDB" id="A0A9Q1JH04"/>
<reference evidence="2" key="1">
    <citation type="submission" date="2022-04" db="EMBL/GenBank/DDBJ databases">
        <title>Carnegiea gigantea Genome sequencing and assembly v2.</title>
        <authorList>
            <person name="Copetti D."/>
            <person name="Sanderson M.J."/>
            <person name="Burquez A."/>
            <person name="Wojciechowski M.F."/>
        </authorList>
    </citation>
    <scope>NUCLEOTIDE SEQUENCE</scope>
    <source>
        <strain evidence="2">SGP5-SGP5p</strain>
        <tissue evidence="2">Aerial part</tissue>
    </source>
</reference>
<comment type="caution">
    <text evidence="2">The sequence shown here is derived from an EMBL/GenBank/DDBJ whole genome shotgun (WGS) entry which is preliminary data.</text>
</comment>
<organism evidence="2 3">
    <name type="scientific">Carnegiea gigantea</name>
    <dbReference type="NCBI Taxonomy" id="171969"/>
    <lineage>
        <taxon>Eukaryota</taxon>
        <taxon>Viridiplantae</taxon>
        <taxon>Streptophyta</taxon>
        <taxon>Embryophyta</taxon>
        <taxon>Tracheophyta</taxon>
        <taxon>Spermatophyta</taxon>
        <taxon>Magnoliopsida</taxon>
        <taxon>eudicotyledons</taxon>
        <taxon>Gunneridae</taxon>
        <taxon>Pentapetalae</taxon>
        <taxon>Caryophyllales</taxon>
        <taxon>Cactineae</taxon>
        <taxon>Cactaceae</taxon>
        <taxon>Cactoideae</taxon>
        <taxon>Echinocereeae</taxon>
        <taxon>Carnegiea</taxon>
    </lineage>
</organism>
<evidence type="ECO:0000313" key="3">
    <source>
        <dbReference type="Proteomes" id="UP001153076"/>
    </source>
</evidence>
<gene>
    <name evidence="2" type="ORF">Cgig2_015760</name>
</gene>
<dbReference type="EMBL" id="JAKOGI010002355">
    <property type="protein sequence ID" value="KAJ8422179.1"/>
    <property type="molecule type" value="Genomic_DNA"/>
</dbReference>
<proteinExistence type="predicted"/>
<evidence type="ECO:0000313" key="2">
    <source>
        <dbReference type="EMBL" id="KAJ8422179.1"/>
    </source>
</evidence>
<keyword evidence="1" id="KW-0175">Coiled coil</keyword>
<dbReference type="Proteomes" id="UP001153076">
    <property type="component" value="Unassembled WGS sequence"/>
</dbReference>
<feature type="coiled-coil region" evidence="1">
    <location>
        <begin position="260"/>
        <end position="322"/>
    </location>
</feature>
<accession>A0A9Q1JH04</accession>
<evidence type="ECO:0000256" key="1">
    <source>
        <dbReference type="SAM" id="Coils"/>
    </source>
</evidence>
<name>A0A9Q1JH04_9CARY</name>
<sequence length="354" mass="39488">MRGCKGKPTIEQWIAFWFQRPNKYHVSKKSDQGNQIPHPGILFSIINVGVRGGMILAKNFDTHESVSEASSSPGMVKFSSLGHAKSFQSASDSKRKRSDFFTRKFQRMKANLVAKLKIVCSEKPLEHFVLPMDDGSSCIKIPGIDVVVPATPVPAIPIKSVAPLPQDKLPIKVREPSIKKVTKLPPEGAENIMHILNAEPNPTECMVSRTPFDQPPSPKGDFDSLYATILQRGVDVKGLVKQACKLDGAFHWLNTEGTHYKAKTAELKQVELKREELLKELRLLEDQKKDLSSQVAVSEHLLQEAKQEVIDLQGQIDILNATEVIDAATKASLEKAEAYIKESFEDLKNFQWNP</sequence>
<keyword evidence="3" id="KW-1185">Reference proteome</keyword>